<accession>A0ABQ3BPY1</accession>
<dbReference type="Proteomes" id="UP000643403">
    <property type="component" value="Unassembled WGS sequence"/>
</dbReference>
<reference evidence="4" key="1">
    <citation type="journal article" date="2019" name="Int. J. Syst. Evol. Microbiol.">
        <title>The Global Catalogue of Microorganisms (GCM) 10K type strain sequencing project: providing services to taxonomists for standard genome sequencing and annotation.</title>
        <authorList>
            <consortium name="The Broad Institute Genomics Platform"/>
            <consortium name="The Broad Institute Genome Sequencing Center for Infectious Disease"/>
            <person name="Wu L."/>
            <person name="Ma J."/>
        </authorList>
    </citation>
    <scope>NUCLEOTIDE SEQUENCE [LARGE SCALE GENOMIC DNA]</scope>
    <source>
        <strain evidence="4">KCTC 22558</strain>
    </source>
</reference>
<keyword evidence="4" id="KW-1185">Reference proteome</keyword>
<sequence>MALPNDLDLLTEQTLQLAVVARALDERSQQATRTLERAAQELAAAAAQLTGAGERVGRDASRVIAHEASAQARRAAADAFADARAALDTHAARVRELDATLQASRDAVVAMQRRWLLIAPAAVLAGCVLSVIGATAWVAAARADVERHRVDAATLRAVDAADLVRCGDSLCARVERGAAPDGYRRVALRGGP</sequence>
<evidence type="ECO:0000313" key="4">
    <source>
        <dbReference type="Proteomes" id="UP000643403"/>
    </source>
</evidence>
<dbReference type="EMBL" id="BMXY01000001">
    <property type="protein sequence ID" value="GGZ53255.1"/>
    <property type="molecule type" value="Genomic_DNA"/>
</dbReference>
<feature type="coiled-coil region" evidence="1">
    <location>
        <begin position="21"/>
        <end position="55"/>
    </location>
</feature>
<proteinExistence type="predicted"/>
<organism evidence="3 4">
    <name type="scientific">Cognatilysobacter xinjiangensis</name>
    <dbReference type="NCBI Taxonomy" id="546892"/>
    <lineage>
        <taxon>Bacteria</taxon>
        <taxon>Pseudomonadati</taxon>
        <taxon>Pseudomonadota</taxon>
        <taxon>Gammaproteobacteria</taxon>
        <taxon>Lysobacterales</taxon>
        <taxon>Lysobacteraceae</taxon>
        <taxon>Cognatilysobacter</taxon>
    </lineage>
</organism>
<keyword evidence="2" id="KW-1133">Transmembrane helix</keyword>
<evidence type="ECO:0000256" key="2">
    <source>
        <dbReference type="SAM" id="Phobius"/>
    </source>
</evidence>
<evidence type="ECO:0000313" key="3">
    <source>
        <dbReference type="EMBL" id="GGZ53255.1"/>
    </source>
</evidence>
<feature type="transmembrane region" description="Helical" evidence="2">
    <location>
        <begin position="115"/>
        <end position="140"/>
    </location>
</feature>
<keyword evidence="2" id="KW-0812">Transmembrane</keyword>
<protein>
    <submittedName>
        <fullName evidence="3">Uncharacterized protein</fullName>
    </submittedName>
</protein>
<keyword evidence="1" id="KW-0175">Coiled coil</keyword>
<comment type="caution">
    <text evidence="3">The sequence shown here is derived from an EMBL/GenBank/DDBJ whole genome shotgun (WGS) entry which is preliminary data.</text>
</comment>
<dbReference type="RefSeq" id="WP_189446560.1">
    <property type="nucleotide sequence ID" value="NZ_BMXY01000001.1"/>
</dbReference>
<name>A0ABQ3BPY1_9GAMM</name>
<gene>
    <name evidence="3" type="ORF">GCM10008101_02990</name>
</gene>
<evidence type="ECO:0000256" key="1">
    <source>
        <dbReference type="SAM" id="Coils"/>
    </source>
</evidence>
<keyword evidence="2" id="KW-0472">Membrane</keyword>